<keyword evidence="8" id="KW-1185">Reference proteome</keyword>
<dbReference type="InterPro" id="IPR011059">
    <property type="entry name" value="Metal-dep_hydrolase_composite"/>
</dbReference>
<accession>A0A5A7MWG0</accession>
<keyword evidence="3" id="KW-0597">Phosphoprotein</keyword>
<comment type="cofactor">
    <cofactor evidence="1">
        <name>Zn(2+)</name>
        <dbReference type="ChEBI" id="CHEBI:29105"/>
    </cofactor>
</comment>
<dbReference type="Proteomes" id="UP000325187">
    <property type="component" value="Unassembled WGS sequence"/>
</dbReference>
<dbReference type="Gene3D" id="3.20.20.140">
    <property type="entry name" value="Metal-dependent hydrolases"/>
    <property type="match status" value="1"/>
</dbReference>
<dbReference type="EMBL" id="BKCM01000003">
    <property type="protein sequence ID" value="GER00167.1"/>
    <property type="molecule type" value="Genomic_DNA"/>
</dbReference>
<evidence type="ECO:0000256" key="4">
    <source>
        <dbReference type="ARBA" id="ARBA00055040"/>
    </source>
</evidence>
<protein>
    <recommendedName>
        <fullName evidence="5">D-hydantoinase</fullName>
    </recommendedName>
</protein>
<evidence type="ECO:0000313" key="7">
    <source>
        <dbReference type="EMBL" id="GER00167.1"/>
    </source>
</evidence>
<evidence type="ECO:0000256" key="5">
    <source>
        <dbReference type="ARBA" id="ARBA00068457"/>
    </source>
</evidence>
<evidence type="ECO:0000313" key="8">
    <source>
        <dbReference type="Proteomes" id="UP000325187"/>
    </source>
</evidence>
<comment type="function">
    <text evidence="4">Catalyzes the stereospecific hydrolysis of the cyclic amide bond of D-hydantoin derivatives.</text>
</comment>
<dbReference type="AlphaFoldDB" id="A0A5A7MWG0"/>
<organism evidence="7 8">
    <name type="scientific">Iodidimonas gelatinilytica</name>
    <dbReference type="NCBI Taxonomy" id="1236966"/>
    <lineage>
        <taxon>Bacteria</taxon>
        <taxon>Pseudomonadati</taxon>
        <taxon>Pseudomonadota</taxon>
        <taxon>Alphaproteobacteria</taxon>
        <taxon>Iodidimonadales</taxon>
        <taxon>Iodidimonadaceae</taxon>
        <taxon>Iodidimonas</taxon>
    </lineage>
</organism>
<comment type="caution">
    <text evidence="7">The sequence shown here is derived from an EMBL/GenBank/DDBJ whole genome shotgun (WGS) entry which is preliminary data.</text>
</comment>
<dbReference type="GO" id="GO:0005829">
    <property type="term" value="C:cytosol"/>
    <property type="evidence" value="ECO:0007669"/>
    <property type="project" value="TreeGrafter"/>
</dbReference>
<feature type="domain" description="Amidohydrolase-related" evidence="6">
    <location>
        <begin position="20"/>
        <end position="111"/>
    </location>
</feature>
<dbReference type="GO" id="GO:0016812">
    <property type="term" value="F:hydrolase activity, acting on carbon-nitrogen (but not peptide) bonds, in cyclic amides"/>
    <property type="evidence" value="ECO:0007669"/>
    <property type="project" value="TreeGrafter"/>
</dbReference>
<gene>
    <name evidence="7" type="ORF">JCM17845_07900</name>
</gene>
<dbReference type="PANTHER" id="PTHR11647:SF1">
    <property type="entry name" value="COLLAPSIN RESPONSE MEDIATOR PROTEIN"/>
    <property type="match status" value="1"/>
</dbReference>
<evidence type="ECO:0000256" key="2">
    <source>
        <dbReference type="ARBA" id="ARBA00008829"/>
    </source>
</evidence>
<dbReference type="PANTHER" id="PTHR11647">
    <property type="entry name" value="HYDRANTOINASE/DIHYDROPYRIMIDINASE FAMILY MEMBER"/>
    <property type="match status" value="1"/>
</dbReference>
<evidence type="ECO:0000256" key="3">
    <source>
        <dbReference type="ARBA" id="ARBA00022553"/>
    </source>
</evidence>
<dbReference type="SUPFAM" id="SSF51338">
    <property type="entry name" value="Composite domain of metallo-dependent hydrolases"/>
    <property type="match status" value="1"/>
</dbReference>
<evidence type="ECO:0000259" key="6">
    <source>
        <dbReference type="Pfam" id="PF01979"/>
    </source>
</evidence>
<dbReference type="InterPro" id="IPR050378">
    <property type="entry name" value="Metallo-dep_Hydrolases_sf"/>
</dbReference>
<sequence>MGKDDFSKIPNGTAGIEDRMAVLWTHGVNTGRLTMEEFVAATSTNAAKIFNIYPRKGSIAVGADADIVIWDPEATKTISAKTHHQNIDFNIFEGMEVKGLAAHTIANGKLVWSNGELRAEKGAGRYVKRPAYQSMFGALGKQADLARPSKVERE</sequence>
<name>A0A5A7MWG0_9PROT</name>
<evidence type="ECO:0000256" key="1">
    <source>
        <dbReference type="ARBA" id="ARBA00001947"/>
    </source>
</evidence>
<dbReference type="InterPro" id="IPR006680">
    <property type="entry name" value="Amidohydro-rel"/>
</dbReference>
<dbReference type="FunFam" id="3.20.20.140:FF:000217">
    <property type="entry name" value="Dihydropyrimidinase-related protein 1"/>
    <property type="match status" value="1"/>
</dbReference>
<reference evidence="7 8" key="1">
    <citation type="submission" date="2019-09" db="EMBL/GenBank/DDBJ databases">
        <title>NBRP : Genome information of microbial organism related human and environment.</title>
        <authorList>
            <person name="Hattori M."/>
            <person name="Oshima K."/>
            <person name="Inaba H."/>
            <person name="Suda W."/>
            <person name="Sakamoto M."/>
            <person name="Iino T."/>
            <person name="Kitahara M."/>
            <person name="Oshida Y."/>
            <person name="Iida T."/>
            <person name="Kudo T."/>
            <person name="Itoh T."/>
            <person name="Ohkuma M."/>
        </authorList>
    </citation>
    <scope>NUCLEOTIDE SEQUENCE [LARGE SCALE GENOMIC DNA]</scope>
    <source>
        <strain evidence="7 8">Mie-1</strain>
    </source>
</reference>
<proteinExistence type="inferred from homology"/>
<comment type="similarity">
    <text evidence="2">Belongs to the metallo-dependent hydrolases superfamily. Hydantoinase/dihydropyrimidinase family.</text>
</comment>
<dbReference type="Pfam" id="PF01979">
    <property type="entry name" value="Amidohydro_1"/>
    <property type="match status" value="1"/>
</dbReference>